<gene>
    <name evidence="1" type="ORF">APZ42_028394</name>
</gene>
<dbReference type="AlphaFoldDB" id="A0A164QRX2"/>
<evidence type="ECO:0000313" key="2">
    <source>
        <dbReference type="Proteomes" id="UP000076858"/>
    </source>
</evidence>
<proteinExistence type="predicted"/>
<organism evidence="1 2">
    <name type="scientific">Daphnia magna</name>
    <dbReference type="NCBI Taxonomy" id="35525"/>
    <lineage>
        <taxon>Eukaryota</taxon>
        <taxon>Metazoa</taxon>
        <taxon>Ecdysozoa</taxon>
        <taxon>Arthropoda</taxon>
        <taxon>Crustacea</taxon>
        <taxon>Branchiopoda</taxon>
        <taxon>Diplostraca</taxon>
        <taxon>Cladocera</taxon>
        <taxon>Anomopoda</taxon>
        <taxon>Daphniidae</taxon>
        <taxon>Daphnia</taxon>
    </lineage>
</organism>
<reference evidence="1 2" key="1">
    <citation type="submission" date="2016-03" db="EMBL/GenBank/DDBJ databases">
        <title>EvidentialGene: Evidence-directed Construction of Genes on Genomes.</title>
        <authorList>
            <person name="Gilbert D.G."/>
            <person name="Choi J.-H."/>
            <person name="Mockaitis K."/>
            <person name="Colbourne J."/>
            <person name="Pfrender M."/>
        </authorList>
    </citation>
    <scope>NUCLEOTIDE SEQUENCE [LARGE SCALE GENOMIC DNA]</scope>
    <source>
        <strain evidence="1 2">Xinb3</strain>
        <tissue evidence="1">Complete organism</tissue>
    </source>
</reference>
<comment type="caution">
    <text evidence="1">The sequence shown here is derived from an EMBL/GenBank/DDBJ whole genome shotgun (WGS) entry which is preliminary data.</text>
</comment>
<sequence length="66" mass="8100">MLNKNQIHLHIRNRRTYTAQKTMRKKNNKMKSHAYRHFVQTSCGRREIEREREKEKRICIGCVVFP</sequence>
<dbReference type="EMBL" id="LRGB01002384">
    <property type="protein sequence ID" value="KZS08005.1"/>
    <property type="molecule type" value="Genomic_DNA"/>
</dbReference>
<keyword evidence="2" id="KW-1185">Reference proteome</keyword>
<dbReference type="Proteomes" id="UP000076858">
    <property type="component" value="Unassembled WGS sequence"/>
</dbReference>
<name>A0A164QRX2_9CRUS</name>
<accession>A0A164QRX2</accession>
<evidence type="ECO:0000313" key="1">
    <source>
        <dbReference type="EMBL" id="KZS08005.1"/>
    </source>
</evidence>
<protein>
    <submittedName>
        <fullName evidence="1">Uncharacterized protein</fullName>
    </submittedName>
</protein>